<name>A0A4C1XU97_EUMVA</name>
<protein>
    <submittedName>
        <fullName evidence="1">Uncharacterized protein</fullName>
    </submittedName>
</protein>
<evidence type="ECO:0000313" key="2">
    <source>
        <dbReference type="Proteomes" id="UP000299102"/>
    </source>
</evidence>
<gene>
    <name evidence="1" type="ORF">EVAR_49355_1</name>
</gene>
<reference evidence="1 2" key="1">
    <citation type="journal article" date="2019" name="Commun. Biol.">
        <title>The bagworm genome reveals a unique fibroin gene that provides high tensile strength.</title>
        <authorList>
            <person name="Kono N."/>
            <person name="Nakamura H."/>
            <person name="Ohtoshi R."/>
            <person name="Tomita M."/>
            <person name="Numata K."/>
            <person name="Arakawa K."/>
        </authorList>
    </citation>
    <scope>NUCLEOTIDE SEQUENCE [LARGE SCALE GENOMIC DNA]</scope>
</reference>
<dbReference type="AlphaFoldDB" id="A0A4C1XU97"/>
<evidence type="ECO:0000313" key="1">
    <source>
        <dbReference type="EMBL" id="GBP67461.1"/>
    </source>
</evidence>
<accession>A0A4C1XU97</accession>
<comment type="caution">
    <text evidence="1">The sequence shown here is derived from an EMBL/GenBank/DDBJ whole genome shotgun (WGS) entry which is preliminary data.</text>
</comment>
<dbReference type="Proteomes" id="UP000299102">
    <property type="component" value="Unassembled WGS sequence"/>
</dbReference>
<dbReference type="EMBL" id="BGZK01000984">
    <property type="protein sequence ID" value="GBP67461.1"/>
    <property type="molecule type" value="Genomic_DNA"/>
</dbReference>
<organism evidence="1 2">
    <name type="scientific">Eumeta variegata</name>
    <name type="common">Bagworm moth</name>
    <name type="synonym">Eumeta japonica</name>
    <dbReference type="NCBI Taxonomy" id="151549"/>
    <lineage>
        <taxon>Eukaryota</taxon>
        <taxon>Metazoa</taxon>
        <taxon>Ecdysozoa</taxon>
        <taxon>Arthropoda</taxon>
        <taxon>Hexapoda</taxon>
        <taxon>Insecta</taxon>
        <taxon>Pterygota</taxon>
        <taxon>Neoptera</taxon>
        <taxon>Endopterygota</taxon>
        <taxon>Lepidoptera</taxon>
        <taxon>Glossata</taxon>
        <taxon>Ditrysia</taxon>
        <taxon>Tineoidea</taxon>
        <taxon>Psychidae</taxon>
        <taxon>Oiketicinae</taxon>
        <taxon>Eumeta</taxon>
    </lineage>
</organism>
<sequence>MQPGTCRGRRGWGRWEGRAVTGRDFGGPSLAPRASVIGTPAVRITCSCQSAPNKYSVIAEIIANINAIALGARPPRRATSQLLSPRNFRQSIVDIKLSAQRGCLLSAN</sequence>
<keyword evidence="2" id="KW-1185">Reference proteome</keyword>
<proteinExistence type="predicted"/>